<proteinExistence type="predicted"/>
<accession>A0AAP2DCJ2</accession>
<protein>
    <submittedName>
        <fullName evidence="1">Uncharacterized protein</fullName>
    </submittedName>
</protein>
<gene>
    <name evidence="1" type="ORF">KK078_21870</name>
</gene>
<reference evidence="1 2" key="1">
    <citation type="submission" date="2021-05" db="EMBL/GenBank/DDBJ databases">
        <title>A Polyphasic approach of four new species of the genus Ohtaekwangia: Ohtaekwangia histidinii sp. nov., Ohtaekwangia cretensis sp. nov., Ohtaekwangia indiensis sp. nov., Ohtaekwangia reichenbachii sp. nov. from diverse environment.</title>
        <authorList>
            <person name="Octaviana S."/>
        </authorList>
    </citation>
    <scope>NUCLEOTIDE SEQUENCE [LARGE SCALE GENOMIC DNA]</scope>
    <source>
        <strain evidence="1 2">PWU37</strain>
    </source>
</reference>
<comment type="caution">
    <text evidence="1">The sequence shown here is derived from an EMBL/GenBank/DDBJ whole genome shotgun (WGS) entry which is preliminary data.</text>
</comment>
<dbReference type="AlphaFoldDB" id="A0AAP2DCJ2"/>
<keyword evidence="2" id="KW-1185">Reference proteome</keyword>
<dbReference type="RefSeq" id="WP_254092452.1">
    <property type="nucleotide sequence ID" value="NZ_JAHESC010000037.1"/>
</dbReference>
<organism evidence="1 2">
    <name type="scientific">Dawidia soli</name>
    <dbReference type="NCBI Taxonomy" id="2782352"/>
    <lineage>
        <taxon>Bacteria</taxon>
        <taxon>Pseudomonadati</taxon>
        <taxon>Bacteroidota</taxon>
        <taxon>Cytophagia</taxon>
        <taxon>Cytophagales</taxon>
        <taxon>Chryseotaleaceae</taxon>
        <taxon>Dawidia</taxon>
    </lineage>
</organism>
<name>A0AAP2DCJ2_9BACT</name>
<dbReference type="Proteomes" id="UP001319180">
    <property type="component" value="Unassembled WGS sequence"/>
</dbReference>
<evidence type="ECO:0000313" key="1">
    <source>
        <dbReference type="EMBL" id="MBT1689229.1"/>
    </source>
</evidence>
<dbReference type="EMBL" id="JAHESC010000037">
    <property type="protein sequence ID" value="MBT1689229.1"/>
    <property type="molecule type" value="Genomic_DNA"/>
</dbReference>
<evidence type="ECO:0000313" key="2">
    <source>
        <dbReference type="Proteomes" id="UP001319180"/>
    </source>
</evidence>
<sequence>MARQKSIIKLEGEIGDISFYKTQDGYLAREKTSHSGERIKTDPAFARVRENMSEFARAGQAAKVVSSALRSLIVNAKAYRMTSRLTKEFSRIIRTDAVNLRGQRTATDGEVGLLNGFNFNNKATLGSTFYPLIAPAIDRAAGTATIAVQEFSPTKMVIAPEGATHFRLIAGMARVNFETGDYALGQTASEQIQVNSVANVQAQLVSNLAGITGGDTLLLAFGIEYSQLVNGQQYPLNNGSFNALAIVAVNREG</sequence>